<evidence type="ECO:0000313" key="3">
    <source>
        <dbReference type="Proteomes" id="UP000238348"/>
    </source>
</evidence>
<organism evidence="2 3">
    <name type="scientific">Sorangium cellulosum</name>
    <name type="common">Polyangium cellulosum</name>
    <dbReference type="NCBI Taxonomy" id="56"/>
    <lineage>
        <taxon>Bacteria</taxon>
        <taxon>Pseudomonadati</taxon>
        <taxon>Myxococcota</taxon>
        <taxon>Polyangia</taxon>
        <taxon>Polyangiales</taxon>
        <taxon>Polyangiaceae</taxon>
        <taxon>Sorangium</taxon>
    </lineage>
</organism>
<protein>
    <submittedName>
        <fullName evidence="2">Uncharacterized protein</fullName>
    </submittedName>
</protein>
<name>A0A2L0EHU8_SORCE</name>
<feature type="region of interest" description="Disordered" evidence="1">
    <location>
        <begin position="46"/>
        <end position="65"/>
    </location>
</feature>
<dbReference type="Proteomes" id="UP000238348">
    <property type="component" value="Chromosome"/>
</dbReference>
<evidence type="ECO:0000256" key="1">
    <source>
        <dbReference type="SAM" id="MobiDB-lite"/>
    </source>
</evidence>
<dbReference type="AlphaFoldDB" id="A0A2L0EHU8"/>
<evidence type="ECO:0000313" key="2">
    <source>
        <dbReference type="EMBL" id="AUX38872.1"/>
    </source>
</evidence>
<feature type="region of interest" description="Disordered" evidence="1">
    <location>
        <begin position="1"/>
        <end position="30"/>
    </location>
</feature>
<feature type="compositionally biased region" description="Pro residues" evidence="1">
    <location>
        <begin position="54"/>
        <end position="65"/>
    </location>
</feature>
<sequence>MPRLHPFGPSDPEASGAGAPGRTAQRASTHLCERAPVQARARQYVSEGVVQPRPKAPMAPPSTTV</sequence>
<gene>
    <name evidence="2" type="ORF">SOCE26_002520</name>
</gene>
<proteinExistence type="predicted"/>
<reference evidence="2 3" key="1">
    <citation type="submission" date="2015-09" db="EMBL/GenBank/DDBJ databases">
        <title>Sorangium comparison.</title>
        <authorList>
            <person name="Zaburannyi N."/>
            <person name="Bunk B."/>
            <person name="Overmann J."/>
            <person name="Mueller R."/>
        </authorList>
    </citation>
    <scope>NUCLEOTIDE SEQUENCE [LARGE SCALE GENOMIC DNA]</scope>
    <source>
        <strain evidence="2 3">So ce26</strain>
    </source>
</reference>
<dbReference type="EMBL" id="CP012673">
    <property type="protein sequence ID" value="AUX38872.1"/>
    <property type="molecule type" value="Genomic_DNA"/>
</dbReference>
<accession>A0A2L0EHU8</accession>